<evidence type="ECO:0000256" key="1">
    <source>
        <dbReference type="ARBA" id="ARBA00004141"/>
    </source>
</evidence>
<feature type="transmembrane region" description="Helical" evidence="6">
    <location>
        <begin position="77"/>
        <end position="99"/>
    </location>
</feature>
<comment type="subcellular location">
    <subcellularLocation>
        <location evidence="1">Membrane</location>
        <topology evidence="1">Multi-pass membrane protein</topology>
    </subcellularLocation>
</comment>
<keyword evidence="4 6" id="KW-1133">Transmembrane helix</keyword>
<comment type="caution">
    <text evidence="8">The sequence shown here is derived from an EMBL/GenBank/DDBJ whole genome shotgun (WGS) entry which is preliminary data.</text>
</comment>
<dbReference type="PANTHER" id="PTHR38459">
    <property type="entry name" value="PROPHAGE BACTOPRENOL-LINKED GLUCOSE TRANSLOCASE HOMOLOG"/>
    <property type="match status" value="1"/>
</dbReference>
<gene>
    <name evidence="8" type="ORF">KAK10_01820</name>
</gene>
<reference evidence="8" key="1">
    <citation type="submission" date="2021-04" db="EMBL/GenBank/DDBJ databases">
        <title>Taxonomic assessment of Weissella genus.</title>
        <authorList>
            <person name="Fanelli F."/>
            <person name="Chieffi D."/>
            <person name="Dell'Aquila A."/>
            <person name="Gyu-Sung C."/>
            <person name="Franz C.M.A.P."/>
            <person name="Fusco V."/>
        </authorList>
    </citation>
    <scope>NUCLEOTIDE SEQUENCE</scope>
    <source>
        <strain evidence="8">LMG 25373</strain>
    </source>
</reference>
<feature type="transmembrane region" description="Helical" evidence="6">
    <location>
        <begin position="48"/>
        <end position="65"/>
    </location>
</feature>
<dbReference type="EMBL" id="JAGMVS010000038">
    <property type="protein sequence ID" value="MCM2436671.1"/>
    <property type="molecule type" value="Genomic_DNA"/>
</dbReference>
<name>A0ABT0VFR0_9LACO</name>
<comment type="similarity">
    <text evidence="2">Belongs to the GtrA family.</text>
</comment>
<accession>A0ABT0VFR0</accession>
<dbReference type="InterPro" id="IPR051401">
    <property type="entry name" value="GtrA_CellWall_Glycosyl"/>
</dbReference>
<dbReference type="Proteomes" id="UP001057481">
    <property type="component" value="Unassembled WGS sequence"/>
</dbReference>
<proteinExistence type="inferred from homology"/>
<feature type="transmembrane region" description="Helical" evidence="6">
    <location>
        <begin position="15"/>
        <end position="36"/>
    </location>
</feature>
<feature type="transmembrane region" description="Helical" evidence="6">
    <location>
        <begin position="111"/>
        <end position="128"/>
    </location>
</feature>
<dbReference type="RefSeq" id="WP_205143117.1">
    <property type="nucleotide sequence ID" value="NZ_JAFBDN010000003.1"/>
</dbReference>
<organism evidence="8 9">
    <name type="scientific">Periweissella beninensis</name>
    <dbReference type="NCBI Taxonomy" id="504936"/>
    <lineage>
        <taxon>Bacteria</taxon>
        <taxon>Bacillati</taxon>
        <taxon>Bacillota</taxon>
        <taxon>Bacilli</taxon>
        <taxon>Lactobacillales</taxon>
        <taxon>Lactobacillaceae</taxon>
        <taxon>Periweissella</taxon>
    </lineage>
</organism>
<evidence type="ECO:0000313" key="8">
    <source>
        <dbReference type="EMBL" id="MCM2436671.1"/>
    </source>
</evidence>
<evidence type="ECO:0000256" key="5">
    <source>
        <dbReference type="ARBA" id="ARBA00023136"/>
    </source>
</evidence>
<dbReference type="Pfam" id="PF04138">
    <property type="entry name" value="GtrA_DPMS_TM"/>
    <property type="match status" value="1"/>
</dbReference>
<evidence type="ECO:0000256" key="3">
    <source>
        <dbReference type="ARBA" id="ARBA00022692"/>
    </source>
</evidence>
<evidence type="ECO:0000256" key="4">
    <source>
        <dbReference type="ARBA" id="ARBA00022989"/>
    </source>
</evidence>
<dbReference type="PANTHER" id="PTHR38459:SF5">
    <property type="entry name" value="CELL WALL TEICHOIC ACID GLYCOSYLATION PROTEIN GTCA"/>
    <property type="match status" value="1"/>
</dbReference>
<evidence type="ECO:0000256" key="2">
    <source>
        <dbReference type="ARBA" id="ARBA00009399"/>
    </source>
</evidence>
<keyword evidence="9" id="KW-1185">Reference proteome</keyword>
<dbReference type="InterPro" id="IPR007267">
    <property type="entry name" value="GtrA_DPMS_TM"/>
</dbReference>
<evidence type="ECO:0000256" key="6">
    <source>
        <dbReference type="SAM" id="Phobius"/>
    </source>
</evidence>
<keyword evidence="5 6" id="KW-0472">Membrane</keyword>
<sequence length="138" mass="15713">MQKVKLYVNQYQSQLLYLIFGGLTTVINVGSFAIMYDMWLVNLSLATAIAWVLSVLFAYLTNRVWVFGSKARGFKAIFLETCSFFFFRGLTFILDLGIMQVGVGLLHGNAIGWKIIDNIIVVLINYVLSKVLIFREKK</sequence>
<evidence type="ECO:0000313" key="9">
    <source>
        <dbReference type="Proteomes" id="UP001057481"/>
    </source>
</evidence>
<protein>
    <submittedName>
        <fullName evidence="8">GtrA family protein</fullName>
    </submittedName>
</protein>
<feature type="domain" description="GtrA/DPMS transmembrane" evidence="7">
    <location>
        <begin position="17"/>
        <end position="134"/>
    </location>
</feature>
<evidence type="ECO:0000259" key="7">
    <source>
        <dbReference type="Pfam" id="PF04138"/>
    </source>
</evidence>
<keyword evidence="3 6" id="KW-0812">Transmembrane</keyword>